<keyword evidence="11" id="KW-1185">Reference proteome</keyword>
<evidence type="ECO:0000313" key="10">
    <source>
        <dbReference type="EMBL" id="BDR59988.1"/>
    </source>
</evidence>
<evidence type="ECO:0000256" key="9">
    <source>
        <dbReference type="HAMAP-Rule" id="MF_01471"/>
    </source>
</evidence>
<evidence type="ECO:0000256" key="3">
    <source>
        <dbReference type="ARBA" id="ARBA00022722"/>
    </source>
</evidence>
<dbReference type="SUPFAM" id="SSF143430">
    <property type="entry name" value="TTP0101/SSO1404-like"/>
    <property type="match status" value="1"/>
</dbReference>
<dbReference type="HAMAP" id="MF_01471">
    <property type="entry name" value="Cas2"/>
    <property type="match status" value="1"/>
</dbReference>
<name>A0ABM8BFG7_9LACO</name>
<evidence type="ECO:0000256" key="2">
    <source>
        <dbReference type="ARBA" id="ARBA00009959"/>
    </source>
</evidence>
<dbReference type="Pfam" id="PF09827">
    <property type="entry name" value="CRISPR_Cas2"/>
    <property type="match status" value="1"/>
</dbReference>
<evidence type="ECO:0000256" key="8">
    <source>
        <dbReference type="ARBA" id="ARBA00023118"/>
    </source>
</evidence>
<dbReference type="InterPro" id="IPR019199">
    <property type="entry name" value="Virulence_VapD/CRISPR_Cas2"/>
</dbReference>
<keyword evidence="4 9" id="KW-0479">Metal-binding</keyword>
<comment type="similarity">
    <text evidence="2 9">Belongs to the CRISPR-associated endoribonuclease Cas2 protein family.</text>
</comment>
<keyword evidence="6 9" id="KW-0378">Hydrolase</keyword>
<evidence type="ECO:0000256" key="7">
    <source>
        <dbReference type="ARBA" id="ARBA00022842"/>
    </source>
</evidence>
<evidence type="ECO:0000313" key="11">
    <source>
        <dbReference type="Proteomes" id="UP001321741"/>
    </source>
</evidence>
<reference evidence="10 11" key="1">
    <citation type="journal article" date="2023" name="Microbiol. Spectr.">
        <title>Symbiosis of Carpenter Bees with Uncharacterized Lactic Acid Bacteria Showing NAD Auxotrophy.</title>
        <authorList>
            <person name="Kawasaki S."/>
            <person name="Ozawa K."/>
            <person name="Mori T."/>
            <person name="Yamamoto A."/>
            <person name="Ito M."/>
            <person name="Ohkuma M."/>
            <person name="Sakamoto M."/>
            <person name="Matsutani M."/>
        </authorList>
    </citation>
    <scope>NUCLEOTIDE SEQUENCE [LARGE SCALE GENOMIC DNA]</scope>
    <source>
        <strain evidence="10 11">Kim32-2</strain>
    </source>
</reference>
<keyword evidence="8 9" id="KW-0051">Antiviral defense</keyword>
<dbReference type="Gene3D" id="3.30.70.240">
    <property type="match status" value="1"/>
</dbReference>
<comment type="cofactor">
    <cofactor evidence="1 9">
        <name>Mg(2+)</name>
        <dbReference type="ChEBI" id="CHEBI:18420"/>
    </cofactor>
</comment>
<gene>
    <name evidence="9 10" type="primary">cas2</name>
    <name evidence="10" type="ORF">KIM322_02490</name>
</gene>
<comment type="subunit">
    <text evidence="9">Homodimer, forms a heterotetramer with a Cas1 homodimer.</text>
</comment>
<evidence type="ECO:0000256" key="4">
    <source>
        <dbReference type="ARBA" id="ARBA00022723"/>
    </source>
</evidence>
<evidence type="ECO:0000256" key="6">
    <source>
        <dbReference type="ARBA" id="ARBA00022801"/>
    </source>
</evidence>
<sequence length="102" mass="12121">MMRLMIMFDLPTETAQDKKEYRQFRKKLINEGFLMVQYSIYVRVCVTRQTANFLEKRVKKFLPQGGVVQSLMVTEKQYNDMHFLVGKPIVDVRNQSDRTVIL</sequence>
<comment type="function">
    <text evidence="9">CRISPR (clustered regularly interspaced short palindromic repeat), is an adaptive immune system that provides protection against mobile genetic elements (viruses, transposable elements and conjugative plasmids). CRISPR clusters contain sequences complementary to antecedent mobile elements and target invading nucleic acids. CRISPR clusters are transcribed and processed into CRISPR RNA (crRNA). Functions as a ssRNA-specific endoribonuclease. Involved in the integration of spacer DNA into the CRISPR cassette.</text>
</comment>
<proteinExistence type="inferred from homology"/>
<keyword evidence="3 9" id="KW-0540">Nuclease</keyword>
<dbReference type="NCBIfam" id="TIGR01573">
    <property type="entry name" value="cas2"/>
    <property type="match status" value="1"/>
</dbReference>
<keyword evidence="7 9" id="KW-0460">Magnesium</keyword>
<keyword evidence="5 9" id="KW-0255">Endonuclease</keyword>
<dbReference type="Proteomes" id="UP001321741">
    <property type="component" value="Chromosome"/>
</dbReference>
<dbReference type="EMBL" id="AP026803">
    <property type="protein sequence ID" value="BDR59988.1"/>
    <property type="molecule type" value="Genomic_DNA"/>
</dbReference>
<evidence type="ECO:0000256" key="1">
    <source>
        <dbReference type="ARBA" id="ARBA00001946"/>
    </source>
</evidence>
<feature type="binding site" evidence="9">
    <location>
        <position position="9"/>
    </location>
    <ligand>
        <name>Mg(2+)</name>
        <dbReference type="ChEBI" id="CHEBI:18420"/>
        <note>catalytic</note>
    </ligand>
</feature>
<evidence type="ECO:0000256" key="5">
    <source>
        <dbReference type="ARBA" id="ARBA00022759"/>
    </source>
</evidence>
<dbReference type="InterPro" id="IPR021127">
    <property type="entry name" value="CRISPR_associated_Cas2"/>
</dbReference>
<dbReference type="EC" id="3.1.-.-" evidence="9"/>
<protein>
    <recommendedName>
        <fullName evidence="9">CRISPR-associated endoribonuclease Cas2</fullName>
        <ecNumber evidence="9">3.1.-.-</ecNumber>
    </recommendedName>
</protein>
<organism evidence="10 11">
    <name type="scientific">Lactobacillus xylocopicola</name>
    <dbReference type="NCBI Taxonomy" id="2976676"/>
    <lineage>
        <taxon>Bacteria</taxon>
        <taxon>Bacillati</taxon>
        <taxon>Bacillota</taxon>
        <taxon>Bacilli</taxon>
        <taxon>Lactobacillales</taxon>
        <taxon>Lactobacillaceae</taxon>
        <taxon>Lactobacillus</taxon>
    </lineage>
</organism>
<accession>A0ABM8BFG7</accession>